<reference evidence="4" key="1">
    <citation type="journal article" date="2019" name="Int. J. Syst. Evol. Microbiol.">
        <title>The Global Catalogue of Microorganisms (GCM) 10K type strain sequencing project: providing services to taxonomists for standard genome sequencing and annotation.</title>
        <authorList>
            <consortium name="The Broad Institute Genomics Platform"/>
            <consortium name="The Broad Institute Genome Sequencing Center for Infectious Disease"/>
            <person name="Wu L."/>
            <person name="Ma J."/>
        </authorList>
    </citation>
    <scope>NUCLEOTIDE SEQUENCE [LARGE SCALE GENOMIC DNA]</scope>
    <source>
        <strain evidence="4">CGMCC 1.15180</strain>
    </source>
</reference>
<evidence type="ECO:0000256" key="1">
    <source>
        <dbReference type="SAM" id="Coils"/>
    </source>
</evidence>
<evidence type="ECO:0000259" key="2">
    <source>
        <dbReference type="Pfam" id="PF00542"/>
    </source>
</evidence>
<dbReference type="Proteomes" id="UP001596139">
    <property type="component" value="Unassembled WGS sequence"/>
</dbReference>
<organism evidence="3 4">
    <name type="scientific">Streptomyces ochraceiscleroticus</name>
    <dbReference type="NCBI Taxonomy" id="47761"/>
    <lineage>
        <taxon>Bacteria</taxon>
        <taxon>Bacillati</taxon>
        <taxon>Actinomycetota</taxon>
        <taxon>Actinomycetes</taxon>
        <taxon>Kitasatosporales</taxon>
        <taxon>Streptomycetaceae</taxon>
        <taxon>Streptomyces</taxon>
    </lineage>
</organism>
<keyword evidence="4" id="KW-1185">Reference proteome</keyword>
<gene>
    <name evidence="3" type="ORF">ACFP4F_03570</name>
</gene>
<dbReference type="RefSeq" id="WP_031063260.1">
    <property type="nucleotide sequence ID" value="NZ_JBHSPX010000002.1"/>
</dbReference>
<dbReference type="InterPro" id="IPR014719">
    <property type="entry name" value="Ribosomal_bL12_C/ClpS-like"/>
</dbReference>
<keyword evidence="3" id="KW-0687">Ribonucleoprotein</keyword>
<dbReference type="Pfam" id="PF00542">
    <property type="entry name" value="Ribosomal_L12"/>
    <property type="match status" value="1"/>
</dbReference>
<accession>A0ABW1MEA7</accession>
<feature type="domain" description="Large ribosomal subunit protein bL12 C-terminal" evidence="2">
    <location>
        <begin position="66"/>
        <end position="92"/>
    </location>
</feature>
<evidence type="ECO:0000313" key="4">
    <source>
        <dbReference type="Proteomes" id="UP001596139"/>
    </source>
</evidence>
<dbReference type="InterPro" id="IPR013823">
    <property type="entry name" value="Ribosomal_bL12_C"/>
</dbReference>
<keyword evidence="3" id="KW-0689">Ribosomal protein</keyword>
<keyword evidence="1" id="KW-0175">Coiled coil</keyword>
<evidence type="ECO:0000313" key="3">
    <source>
        <dbReference type="EMBL" id="MFC6061625.1"/>
    </source>
</evidence>
<dbReference type="Gene3D" id="3.30.1390.10">
    <property type="match status" value="1"/>
</dbReference>
<sequence>MDNALMSATLVILVLLLLNSFSDSRAKRLERRLRETERRLDLLLAHHGIADDRPELAEVDDLLRRDRKIEAIKRYRQLTGAGLAEAKEAVEARIR</sequence>
<name>A0ABW1MEA7_9ACTN</name>
<proteinExistence type="predicted"/>
<comment type="caution">
    <text evidence="3">The sequence shown here is derived from an EMBL/GenBank/DDBJ whole genome shotgun (WGS) entry which is preliminary data.</text>
</comment>
<dbReference type="GO" id="GO:0005840">
    <property type="term" value="C:ribosome"/>
    <property type="evidence" value="ECO:0007669"/>
    <property type="project" value="UniProtKB-KW"/>
</dbReference>
<protein>
    <submittedName>
        <fullName evidence="3">Ribosomal protein L7/L12</fullName>
    </submittedName>
</protein>
<feature type="coiled-coil region" evidence="1">
    <location>
        <begin position="19"/>
        <end position="46"/>
    </location>
</feature>
<dbReference type="EMBL" id="JBHSPX010000002">
    <property type="protein sequence ID" value="MFC6061625.1"/>
    <property type="molecule type" value="Genomic_DNA"/>
</dbReference>